<dbReference type="Gene3D" id="3.90.1170.40">
    <property type="entry name" value="Molybdopterin biosynthesis MoaE subunit"/>
    <property type="match status" value="1"/>
</dbReference>
<protein>
    <submittedName>
        <fullName evidence="1">Molybdopterin synthase</fullName>
    </submittedName>
</protein>
<dbReference type="Proteomes" id="UP000230914">
    <property type="component" value="Unassembled WGS sequence"/>
</dbReference>
<evidence type="ECO:0000313" key="2">
    <source>
        <dbReference type="Proteomes" id="UP000230914"/>
    </source>
</evidence>
<name>A0A2G6KFJ1_9ACTN</name>
<dbReference type="SUPFAM" id="SSF54690">
    <property type="entry name" value="Molybdopterin synthase subunit MoaE"/>
    <property type="match status" value="1"/>
</dbReference>
<dbReference type="PANTHER" id="PTHR23404">
    <property type="entry name" value="MOLYBDOPTERIN SYNTHASE RELATED"/>
    <property type="match status" value="1"/>
</dbReference>
<dbReference type="InterPro" id="IPR036563">
    <property type="entry name" value="MoaE_sf"/>
</dbReference>
<evidence type="ECO:0000313" key="1">
    <source>
        <dbReference type="EMBL" id="PIE34437.1"/>
    </source>
</evidence>
<sequence length="192" mass="21222">MGGCWRWLHKTRIVVNEPAPWASPLGCGRYYTDVHPPDRGNTWIGLTRDALVIETLYEWSVLPSCGAVVVFGGTVRDHAEGRDGVTHLTYEAYDEMVEPQLARIVEEARRRWPGIGRMAVIHRIGRLELTDTSILVAVSAPHRSEAFDAARYALDAAKASVPIWKRESWADGDDWGTGATDLIDPSDVGAPS</sequence>
<dbReference type="AlphaFoldDB" id="A0A2G6KFJ1"/>
<accession>A0A2G6KFJ1</accession>
<dbReference type="InterPro" id="IPR003448">
    <property type="entry name" value="Mopterin_biosynth_MoaE"/>
</dbReference>
<gene>
    <name evidence="1" type="ORF">CSA55_00765</name>
</gene>
<comment type="caution">
    <text evidence="1">The sequence shown here is derived from an EMBL/GenBank/DDBJ whole genome shotgun (WGS) entry which is preliminary data.</text>
</comment>
<dbReference type="CDD" id="cd00756">
    <property type="entry name" value="MoaE"/>
    <property type="match status" value="1"/>
</dbReference>
<organism evidence="1 2">
    <name type="scientific">Ilumatobacter coccineus</name>
    <dbReference type="NCBI Taxonomy" id="467094"/>
    <lineage>
        <taxon>Bacteria</taxon>
        <taxon>Bacillati</taxon>
        <taxon>Actinomycetota</taxon>
        <taxon>Acidimicrobiia</taxon>
        <taxon>Acidimicrobiales</taxon>
        <taxon>Ilumatobacteraceae</taxon>
        <taxon>Ilumatobacter</taxon>
    </lineage>
</organism>
<dbReference type="Pfam" id="PF02391">
    <property type="entry name" value="MoaE"/>
    <property type="match status" value="1"/>
</dbReference>
<dbReference type="GO" id="GO:0006777">
    <property type="term" value="P:Mo-molybdopterin cofactor biosynthetic process"/>
    <property type="evidence" value="ECO:0007669"/>
    <property type="project" value="InterPro"/>
</dbReference>
<reference evidence="1 2" key="1">
    <citation type="submission" date="2017-10" db="EMBL/GenBank/DDBJ databases">
        <title>Novel microbial diversity and functional potential in the marine mammal oral microbiome.</title>
        <authorList>
            <person name="Dudek N.K."/>
            <person name="Sun C.L."/>
            <person name="Burstein D."/>
            <person name="Kantor R.S."/>
            <person name="Aliaga Goltsman D.S."/>
            <person name="Bik E.M."/>
            <person name="Thomas B.C."/>
            <person name="Banfield J.F."/>
            <person name="Relman D.A."/>
        </authorList>
    </citation>
    <scope>NUCLEOTIDE SEQUENCE [LARGE SCALE GENOMIC DNA]</scope>
    <source>
        <strain evidence="1">DOLJORAL78_61_10</strain>
    </source>
</reference>
<dbReference type="EMBL" id="PDSL01000019">
    <property type="protein sequence ID" value="PIE34437.1"/>
    <property type="molecule type" value="Genomic_DNA"/>
</dbReference>
<proteinExistence type="predicted"/>